<reference evidence="1 2" key="1">
    <citation type="submission" date="2018-08" db="EMBL/GenBank/DDBJ databases">
        <title>Cellulomonas rhizosphaerae sp. nov., a novel actinomycete isolated from soil.</title>
        <authorList>
            <person name="Tian Y."/>
        </authorList>
    </citation>
    <scope>NUCLEOTIDE SEQUENCE [LARGE SCALE GENOMIC DNA]</scope>
    <source>
        <strain evidence="1 2">NEAU-TCZ24</strain>
    </source>
</reference>
<evidence type="ECO:0000313" key="1">
    <source>
        <dbReference type="EMBL" id="RHA44044.1"/>
    </source>
</evidence>
<organism evidence="1 2">
    <name type="scientific">Cellulomonas rhizosphaerae</name>
    <dbReference type="NCBI Taxonomy" id="2293719"/>
    <lineage>
        <taxon>Bacteria</taxon>
        <taxon>Bacillati</taxon>
        <taxon>Actinomycetota</taxon>
        <taxon>Actinomycetes</taxon>
        <taxon>Micrococcales</taxon>
        <taxon>Cellulomonadaceae</taxon>
        <taxon>Cellulomonas</taxon>
    </lineage>
</organism>
<dbReference type="OrthoDB" id="5143352at2"/>
<dbReference type="EMBL" id="QWKP01000122">
    <property type="protein sequence ID" value="RHA44044.1"/>
    <property type="molecule type" value="Genomic_DNA"/>
</dbReference>
<dbReference type="AlphaFoldDB" id="A0A413RQ35"/>
<accession>A0A413RQ35</accession>
<evidence type="ECO:0000313" key="2">
    <source>
        <dbReference type="Proteomes" id="UP000283374"/>
    </source>
</evidence>
<proteinExistence type="predicted"/>
<sequence>MRVSTDPTALVYADGSALSRYLPGAPHGAEWKSWASSNLASLVTSPLGISELRGIARMRGGDAPGIAADLAFEIPVARFSDQAVRKATDVAGVLPPFVALHVGTALADPDVAAVATYDVHLARVAALYGLTVVSPGRVARWWERDPAPWVR</sequence>
<name>A0A413RQ35_9CELL</name>
<comment type="caution">
    <text evidence="1">The sequence shown here is derived from an EMBL/GenBank/DDBJ whole genome shotgun (WGS) entry which is preliminary data.</text>
</comment>
<protein>
    <recommendedName>
        <fullName evidence="3">PIN domain-containing protein</fullName>
    </recommendedName>
</protein>
<keyword evidence="2" id="KW-1185">Reference proteome</keyword>
<dbReference type="Proteomes" id="UP000283374">
    <property type="component" value="Unassembled WGS sequence"/>
</dbReference>
<evidence type="ECO:0008006" key="3">
    <source>
        <dbReference type="Google" id="ProtNLM"/>
    </source>
</evidence>
<gene>
    <name evidence="1" type="ORF">D1825_03295</name>
</gene>